<dbReference type="AlphaFoldDB" id="A0A1R3GMA0"/>
<comment type="caution">
    <text evidence="2">The sequence shown here is derived from an EMBL/GenBank/DDBJ whole genome shotgun (WGS) entry which is preliminary data.</text>
</comment>
<protein>
    <submittedName>
        <fullName evidence="2">Uncharacterized protein</fullName>
    </submittedName>
</protein>
<gene>
    <name evidence="2" type="ORF">CCACVL1_24979</name>
</gene>
<organism evidence="2 3">
    <name type="scientific">Corchorus capsularis</name>
    <name type="common">Jute</name>
    <dbReference type="NCBI Taxonomy" id="210143"/>
    <lineage>
        <taxon>Eukaryota</taxon>
        <taxon>Viridiplantae</taxon>
        <taxon>Streptophyta</taxon>
        <taxon>Embryophyta</taxon>
        <taxon>Tracheophyta</taxon>
        <taxon>Spermatophyta</taxon>
        <taxon>Magnoliopsida</taxon>
        <taxon>eudicotyledons</taxon>
        <taxon>Gunneridae</taxon>
        <taxon>Pentapetalae</taxon>
        <taxon>rosids</taxon>
        <taxon>malvids</taxon>
        <taxon>Malvales</taxon>
        <taxon>Malvaceae</taxon>
        <taxon>Grewioideae</taxon>
        <taxon>Apeibeae</taxon>
        <taxon>Corchorus</taxon>
    </lineage>
</organism>
<proteinExistence type="predicted"/>
<sequence>MASSMNVEVGNESILVDEES</sequence>
<feature type="region of interest" description="Disordered" evidence="1">
    <location>
        <begin position="1"/>
        <end position="20"/>
    </location>
</feature>
<evidence type="ECO:0000313" key="3">
    <source>
        <dbReference type="Proteomes" id="UP000188268"/>
    </source>
</evidence>
<dbReference type="EMBL" id="AWWV01014005">
    <property type="protein sequence ID" value="OMO59234.1"/>
    <property type="molecule type" value="Genomic_DNA"/>
</dbReference>
<dbReference type="Proteomes" id="UP000188268">
    <property type="component" value="Unassembled WGS sequence"/>
</dbReference>
<accession>A0A1R3GMA0</accession>
<name>A0A1R3GMA0_COCAP</name>
<keyword evidence="3" id="KW-1185">Reference proteome</keyword>
<evidence type="ECO:0000256" key="1">
    <source>
        <dbReference type="SAM" id="MobiDB-lite"/>
    </source>
</evidence>
<reference evidence="2 3" key="1">
    <citation type="submission" date="2013-09" db="EMBL/GenBank/DDBJ databases">
        <title>Corchorus capsularis genome sequencing.</title>
        <authorList>
            <person name="Alam M."/>
            <person name="Haque M.S."/>
            <person name="Islam M.S."/>
            <person name="Emdad E.M."/>
            <person name="Islam M.M."/>
            <person name="Ahmed B."/>
            <person name="Halim A."/>
            <person name="Hossen Q.M.M."/>
            <person name="Hossain M.Z."/>
            <person name="Ahmed R."/>
            <person name="Khan M.M."/>
            <person name="Islam R."/>
            <person name="Rashid M.M."/>
            <person name="Khan S.A."/>
            <person name="Rahman M.S."/>
            <person name="Alam M."/>
        </authorList>
    </citation>
    <scope>NUCLEOTIDE SEQUENCE [LARGE SCALE GENOMIC DNA]</scope>
    <source>
        <strain evidence="3">cv. CVL-1</strain>
        <tissue evidence="2">Whole seedling</tissue>
    </source>
</reference>
<evidence type="ECO:0000313" key="2">
    <source>
        <dbReference type="EMBL" id="OMO59234.1"/>
    </source>
</evidence>